<keyword evidence="2" id="KW-1185">Reference proteome</keyword>
<proteinExistence type="predicted"/>
<feature type="non-terminal residue" evidence="1">
    <location>
        <position position="45"/>
    </location>
</feature>
<name>A0ABQ5A3J6_9ASTR</name>
<organism evidence="1 2">
    <name type="scientific">Tanacetum coccineum</name>
    <dbReference type="NCBI Taxonomy" id="301880"/>
    <lineage>
        <taxon>Eukaryota</taxon>
        <taxon>Viridiplantae</taxon>
        <taxon>Streptophyta</taxon>
        <taxon>Embryophyta</taxon>
        <taxon>Tracheophyta</taxon>
        <taxon>Spermatophyta</taxon>
        <taxon>Magnoliopsida</taxon>
        <taxon>eudicotyledons</taxon>
        <taxon>Gunneridae</taxon>
        <taxon>Pentapetalae</taxon>
        <taxon>asterids</taxon>
        <taxon>campanulids</taxon>
        <taxon>Asterales</taxon>
        <taxon>Asteraceae</taxon>
        <taxon>Asteroideae</taxon>
        <taxon>Anthemideae</taxon>
        <taxon>Anthemidinae</taxon>
        <taxon>Tanacetum</taxon>
    </lineage>
</organism>
<sequence>MHPLWVYVKPTVEMVGVAAVEVMVWHGDDGGHDGDDDGGKGSVEM</sequence>
<reference evidence="1" key="2">
    <citation type="submission" date="2022-01" db="EMBL/GenBank/DDBJ databases">
        <authorList>
            <person name="Yamashiro T."/>
            <person name="Shiraishi A."/>
            <person name="Satake H."/>
            <person name="Nakayama K."/>
        </authorList>
    </citation>
    <scope>NUCLEOTIDE SEQUENCE</scope>
</reference>
<reference evidence="1" key="1">
    <citation type="journal article" date="2022" name="Int. J. Mol. Sci.">
        <title>Draft Genome of Tanacetum Coccineum: Genomic Comparison of Closely Related Tanacetum-Family Plants.</title>
        <authorList>
            <person name="Yamashiro T."/>
            <person name="Shiraishi A."/>
            <person name="Nakayama K."/>
            <person name="Satake H."/>
        </authorList>
    </citation>
    <scope>NUCLEOTIDE SEQUENCE</scope>
</reference>
<gene>
    <name evidence="1" type="ORF">Tco_0802616</name>
</gene>
<evidence type="ECO:0000313" key="1">
    <source>
        <dbReference type="EMBL" id="GJS95648.1"/>
    </source>
</evidence>
<protein>
    <submittedName>
        <fullName evidence="1">Uncharacterized protein</fullName>
    </submittedName>
</protein>
<dbReference type="Proteomes" id="UP001151760">
    <property type="component" value="Unassembled WGS sequence"/>
</dbReference>
<evidence type="ECO:0000313" key="2">
    <source>
        <dbReference type="Proteomes" id="UP001151760"/>
    </source>
</evidence>
<accession>A0ABQ5A3J6</accession>
<comment type="caution">
    <text evidence="1">The sequence shown here is derived from an EMBL/GenBank/DDBJ whole genome shotgun (WGS) entry which is preliminary data.</text>
</comment>
<dbReference type="EMBL" id="BQNB010011825">
    <property type="protein sequence ID" value="GJS95648.1"/>
    <property type="molecule type" value="Genomic_DNA"/>
</dbReference>